<name>A0A2K9BQQ6_9MOLU</name>
<organism evidence="1 2">
    <name type="scientific">Mesoplasma syrphidae</name>
    <dbReference type="NCBI Taxonomy" id="225999"/>
    <lineage>
        <taxon>Bacteria</taxon>
        <taxon>Bacillati</taxon>
        <taxon>Mycoplasmatota</taxon>
        <taxon>Mollicutes</taxon>
        <taxon>Entomoplasmatales</taxon>
        <taxon>Entomoplasmataceae</taxon>
        <taxon>Mesoplasma</taxon>
    </lineage>
</organism>
<dbReference type="AlphaFoldDB" id="A0A2K9BQQ6"/>
<keyword evidence="1" id="KW-0449">Lipoprotein</keyword>
<dbReference type="OrthoDB" id="401166at2"/>
<keyword evidence="2" id="KW-1185">Reference proteome</keyword>
<dbReference type="KEGG" id="msyr:CXP39_00770"/>
<dbReference type="InterPro" id="IPR030893">
    <property type="entry name" value="Mollicu_LP"/>
</dbReference>
<dbReference type="Proteomes" id="UP000233419">
    <property type="component" value="Chromosome"/>
</dbReference>
<evidence type="ECO:0000313" key="1">
    <source>
        <dbReference type="EMBL" id="AUF83342.1"/>
    </source>
</evidence>
<protein>
    <submittedName>
        <fullName evidence="1">MOLPALP family lipoprotein</fullName>
    </submittedName>
</protein>
<reference evidence="1 2" key="1">
    <citation type="submission" date="2017-12" db="EMBL/GenBank/DDBJ databases">
        <title>Mesoplasma syrphidae YJS, Complete Genome.</title>
        <authorList>
            <person name="Knight T.F."/>
            <person name="Citino T."/>
            <person name="Rubinstein R."/>
            <person name="Neuschaefer Z."/>
        </authorList>
    </citation>
    <scope>NUCLEOTIDE SEQUENCE [LARGE SCALE GENOMIC DNA]</scope>
    <source>
        <strain evidence="1 2">YJS</strain>
    </source>
</reference>
<proteinExistence type="predicted"/>
<dbReference type="NCBIfam" id="TIGR04547">
    <property type="entry name" value="Mollicu_LP"/>
    <property type="match status" value="1"/>
</dbReference>
<dbReference type="RefSeq" id="WP_027048448.1">
    <property type="nucleotide sequence ID" value="NZ_CP025257.1"/>
</dbReference>
<sequence>MKKILGVIGALTIGIFACMPVVACFSKESQQDDKKGIKKPKETTYNNSLNNLQGTAALMAKKIILADQYEYSSKVLNTMFSNTNAKEAINKLNANDNFYDENDFALDGKSTFGDLSFRYFGNDNGFNNTKFSSNINLNGKKGTSNELVRRFIPDQGFSRISSEAIAEAIELIIKLIPSISTSMVTNILSGFGSTIDFSILENKIGHQNIKYISQTVKQIFTNKVIVEKINQRISRMDVVRESYDLSLTNITGAMFICISNGITLIKNPQFVPYVTSTDNDIKMNLPKAAESLYLNIQPLNASSKVKDFKKEITLANALNYAQAAQEFAKGLQFFQMQFSVFDKTKSTIPKNGQYLFDNELNNKKVYEKLLKGKIGNKFAATSINLKYLLTTLKYYLGAIGNQNDPEGRRLQKFIFILFGDNTEVTEKFEFDWSETGNTVRHKWNFLSKNGSSGTNFGYYLIRNYLVGENSTVAESIWRSLTSVKVPAIGAISKISLQNFKNLIKSDQFYYLICNFFYALANDEGVSDGFKGPLNQTLKKLFNKTIVGVTNFPKYLTKNLFLSLYSKDFRTEFSVNIGSIYSINIWDKFNDSTKNSVNQFLGGPDIPMNIQSVLKKELSSFLNSSDPKDLWNYYTKKTIPEIIDNLSSDFNINESHDLKKLQSYGIYISDILKLFNNYLVNNQYTDEYGVIQKGNIISQILENLPNFLRILGITSFGVKENSLWDFLSKHFFIPNHKEHEIRKGINLNIGNKLIYANDKKELIKVLNDNYSTSSKNQITLFTNRPKLATADKVTQKQINESGYIIENWNDIFDVSNKEFWVVNQFKSAGKYIIVEIEKVIVEHVSIDFLNEVEVTDHLQEIFQVLNRIYKKINIVKNYKKEVQENFENEAQYQWVFSKPHLIANKIISSQIMKVIYINSQTNAKIAYEFQYSRKQGTWPFKFDSISKKTEADLKEKWSHI</sequence>
<dbReference type="PROSITE" id="PS51257">
    <property type="entry name" value="PROKAR_LIPOPROTEIN"/>
    <property type="match status" value="1"/>
</dbReference>
<gene>
    <name evidence="1" type="ORF">CXP39_00770</name>
</gene>
<accession>A0A2K9BQQ6</accession>
<evidence type="ECO:0000313" key="2">
    <source>
        <dbReference type="Proteomes" id="UP000233419"/>
    </source>
</evidence>
<dbReference type="EMBL" id="CP025257">
    <property type="protein sequence ID" value="AUF83342.1"/>
    <property type="molecule type" value="Genomic_DNA"/>
</dbReference>